<dbReference type="EMBL" id="JANAVB010014852">
    <property type="protein sequence ID" value="KAJ6833548.1"/>
    <property type="molecule type" value="Genomic_DNA"/>
</dbReference>
<sequence length="68" mass="7231">MARGDSVRAPDPAGRKRSQSGSEGNASFGKPWDVGRRRSSDLGSPMAGNGRIQPLTARSEGSARWRSC</sequence>
<gene>
    <name evidence="2" type="ORF">M6B38_339615</name>
</gene>
<dbReference type="Proteomes" id="UP001140949">
    <property type="component" value="Unassembled WGS sequence"/>
</dbReference>
<evidence type="ECO:0000313" key="2">
    <source>
        <dbReference type="EMBL" id="KAJ6833548.1"/>
    </source>
</evidence>
<protein>
    <submittedName>
        <fullName evidence="2">Uncharacterized protein</fullName>
    </submittedName>
</protein>
<proteinExistence type="predicted"/>
<evidence type="ECO:0000313" key="3">
    <source>
        <dbReference type="Proteomes" id="UP001140949"/>
    </source>
</evidence>
<reference evidence="2" key="1">
    <citation type="journal article" date="2023" name="GigaByte">
        <title>Genome assembly of the bearded iris, Iris pallida Lam.</title>
        <authorList>
            <person name="Bruccoleri R.E."/>
            <person name="Oakeley E.J."/>
            <person name="Faust A.M.E."/>
            <person name="Altorfer M."/>
            <person name="Dessus-Babus S."/>
            <person name="Burckhardt D."/>
            <person name="Oertli M."/>
            <person name="Naumann U."/>
            <person name="Petersen F."/>
            <person name="Wong J."/>
        </authorList>
    </citation>
    <scope>NUCLEOTIDE SEQUENCE</scope>
    <source>
        <strain evidence="2">GSM-AAB239-AS_SAM_17_03QT</strain>
    </source>
</reference>
<dbReference type="AlphaFoldDB" id="A0AAX6GZ12"/>
<keyword evidence="3" id="KW-1185">Reference proteome</keyword>
<comment type="caution">
    <text evidence="2">The sequence shown here is derived from an EMBL/GenBank/DDBJ whole genome shotgun (WGS) entry which is preliminary data.</text>
</comment>
<accession>A0AAX6GZ12</accession>
<name>A0AAX6GZ12_IRIPA</name>
<feature type="region of interest" description="Disordered" evidence="1">
    <location>
        <begin position="1"/>
        <end position="68"/>
    </location>
</feature>
<organism evidence="2 3">
    <name type="scientific">Iris pallida</name>
    <name type="common">Sweet iris</name>
    <dbReference type="NCBI Taxonomy" id="29817"/>
    <lineage>
        <taxon>Eukaryota</taxon>
        <taxon>Viridiplantae</taxon>
        <taxon>Streptophyta</taxon>
        <taxon>Embryophyta</taxon>
        <taxon>Tracheophyta</taxon>
        <taxon>Spermatophyta</taxon>
        <taxon>Magnoliopsida</taxon>
        <taxon>Liliopsida</taxon>
        <taxon>Asparagales</taxon>
        <taxon>Iridaceae</taxon>
        <taxon>Iridoideae</taxon>
        <taxon>Irideae</taxon>
        <taxon>Iris</taxon>
    </lineage>
</organism>
<evidence type="ECO:0000256" key="1">
    <source>
        <dbReference type="SAM" id="MobiDB-lite"/>
    </source>
</evidence>
<reference evidence="2" key="2">
    <citation type="submission" date="2023-04" db="EMBL/GenBank/DDBJ databases">
        <authorList>
            <person name="Bruccoleri R.E."/>
            <person name="Oakeley E.J."/>
            <person name="Faust A.-M."/>
            <person name="Dessus-Babus S."/>
            <person name="Altorfer M."/>
            <person name="Burckhardt D."/>
            <person name="Oertli M."/>
            <person name="Naumann U."/>
            <person name="Petersen F."/>
            <person name="Wong J."/>
        </authorList>
    </citation>
    <scope>NUCLEOTIDE SEQUENCE</scope>
    <source>
        <strain evidence="2">GSM-AAB239-AS_SAM_17_03QT</strain>
        <tissue evidence="2">Leaf</tissue>
    </source>
</reference>